<dbReference type="Pfam" id="PF02852">
    <property type="entry name" value="Pyr_redox_dim"/>
    <property type="match status" value="1"/>
</dbReference>
<feature type="disulfide bond" description="Redox-active" evidence="6">
    <location>
        <begin position="43"/>
        <end position="48"/>
    </location>
</feature>
<dbReference type="InterPro" id="IPR016156">
    <property type="entry name" value="FAD/NAD-linked_Rdtase_dimer_sf"/>
</dbReference>
<dbReference type="InterPro" id="IPR001100">
    <property type="entry name" value="Pyr_nuc-diS_OxRdtase"/>
</dbReference>
<protein>
    <submittedName>
        <fullName evidence="9">Dihydrolipoyl dehydrogenase</fullName>
        <ecNumber evidence="9">1.8.1.4</ecNumber>
    </submittedName>
</protein>
<keyword evidence="2" id="KW-0285">Flavoprotein</keyword>
<keyword evidence="9" id="KW-0560">Oxidoreductase</keyword>
<organism evidence="9 10">
    <name type="scientific">Vibrio quintilis</name>
    <dbReference type="NCBI Taxonomy" id="1117707"/>
    <lineage>
        <taxon>Bacteria</taxon>
        <taxon>Pseudomonadati</taxon>
        <taxon>Pseudomonadota</taxon>
        <taxon>Gammaproteobacteria</taxon>
        <taxon>Vibrionales</taxon>
        <taxon>Vibrionaceae</taxon>
        <taxon>Vibrio</taxon>
    </lineage>
</organism>
<dbReference type="Gene3D" id="3.30.390.30">
    <property type="match status" value="1"/>
</dbReference>
<evidence type="ECO:0000313" key="10">
    <source>
        <dbReference type="Proteomes" id="UP000184600"/>
    </source>
</evidence>
<dbReference type="NCBIfam" id="NF004939">
    <property type="entry name" value="PRK06292.1-1"/>
    <property type="match status" value="1"/>
</dbReference>
<dbReference type="EC" id="1.8.1.4" evidence="9"/>
<reference evidence="10" key="1">
    <citation type="submission" date="2016-12" db="EMBL/GenBank/DDBJ databases">
        <authorList>
            <person name="Rodrigo-Torres L."/>
            <person name="Arahal R.D."/>
            <person name="Lucena T."/>
        </authorList>
    </citation>
    <scope>NUCLEOTIDE SEQUENCE [LARGE SCALE GENOMIC DNA]</scope>
</reference>
<dbReference type="InterPro" id="IPR036188">
    <property type="entry name" value="FAD/NAD-bd_sf"/>
</dbReference>
<comment type="cofactor">
    <cofactor evidence="5">
        <name>FAD</name>
        <dbReference type="ChEBI" id="CHEBI:57692"/>
    </cofactor>
    <text evidence="5">Binds 1 FAD per subunit.</text>
</comment>
<dbReference type="InterPro" id="IPR004099">
    <property type="entry name" value="Pyr_nucl-diS_OxRdtase_dimer"/>
</dbReference>
<dbReference type="GO" id="GO:0050660">
    <property type="term" value="F:flavin adenine dinucleotide binding"/>
    <property type="evidence" value="ECO:0007669"/>
    <property type="project" value="TreeGrafter"/>
</dbReference>
<feature type="active site" description="Proton acceptor" evidence="4">
    <location>
        <position position="450"/>
    </location>
</feature>
<keyword evidence="5" id="KW-0547">Nucleotide-binding</keyword>
<dbReference type="PIRSF" id="PIRSF000350">
    <property type="entry name" value="Mercury_reductase_MerA"/>
    <property type="match status" value="1"/>
</dbReference>
<dbReference type="GO" id="GO:0003955">
    <property type="term" value="F:NAD(P)H dehydrogenase (quinone) activity"/>
    <property type="evidence" value="ECO:0007669"/>
    <property type="project" value="TreeGrafter"/>
</dbReference>
<dbReference type="RefSeq" id="WP_073579680.1">
    <property type="nucleotide sequence ID" value="NZ_AP024897.1"/>
</dbReference>
<keyword evidence="3 5" id="KW-0274">FAD</keyword>
<feature type="binding site" evidence="5">
    <location>
        <position position="313"/>
    </location>
    <ligand>
        <name>FAD</name>
        <dbReference type="ChEBI" id="CHEBI:57692"/>
    </ligand>
</feature>
<dbReference type="Pfam" id="PF07992">
    <property type="entry name" value="Pyr_redox_2"/>
    <property type="match status" value="1"/>
</dbReference>
<evidence type="ECO:0000259" key="7">
    <source>
        <dbReference type="Pfam" id="PF02852"/>
    </source>
</evidence>
<dbReference type="PANTHER" id="PTHR43014">
    <property type="entry name" value="MERCURIC REDUCTASE"/>
    <property type="match status" value="1"/>
</dbReference>
<dbReference type="PRINTS" id="PR00368">
    <property type="entry name" value="FADPNR"/>
</dbReference>
<dbReference type="InterPro" id="IPR023753">
    <property type="entry name" value="FAD/NAD-binding_dom"/>
</dbReference>
<feature type="binding site" evidence="5">
    <location>
        <position position="271"/>
    </location>
    <ligand>
        <name>NAD(+)</name>
        <dbReference type="ChEBI" id="CHEBI:57540"/>
    </ligand>
</feature>
<evidence type="ECO:0000256" key="5">
    <source>
        <dbReference type="PIRSR" id="PIRSR000350-3"/>
    </source>
</evidence>
<evidence type="ECO:0000256" key="4">
    <source>
        <dbReference type="PIRSR" id="PIRSR000350-2"/>
    </source>
</evidence>
<dbReference type="PANTHER" id="PTHR43014:SF4">
    <property type="entry name" value="PYRIDINE NUCLEOTIDE-DISULFIDE OXIDOREDUCTASE RCLA-RELATED"/>
    <property type="match status" value="1"/>
</dbReference>
<evidence type="ECO:0000313" key="9">
    <source>
        <dbReference type="EMBL" id="SHO54766.1"/>
    </source>
</evidence>
<evidence type="ECO:0000259" key="8">
    <source>
        <dbReference type="Pfam" id="PF07992"/>
    </source>
</evidence>
<feature type="binding site" evidence="5">
    <location>
        <begin position="179"/>
        <end position="186"/>
    </location>
    <ligand>
        <name>NAD(+)</name>
        <dbReference type="ChEBI" id="CHEBI:57540"/>
    </ligand>
</feature>
<dbReference type="EMBL" id="FRFG01000008">
    <property type="protein sequence ID" value="SHO54766.1"/>
    <property type="molecule type" value="Genomic_DNA"/>
</dbReference>
<dbReference type="OrthoDB" id="9800167at2"/>
<dbReference type="FunFam" id="1.10.287.990:FF:000004">
    <property type="entry name" value="Dihydrolipoamide dehydrogenase"/>
    <property type="match status" value="1"/>
</dbReference>
<dbReference type="Proteomes" id="UP000184600">
    <property type="component" value="Unassembled WGS sequence"/>
</dbReference>
<proteinExistence type="inferred from homology"/>
<sequence length="485" mass="53051">MKQINVDVAVIGGGTAGLGAYRAAKAHTPKVVMIEGGPYGTTCARVGCMPSKLLIAAAESVHQIEKAPGFGVHPQGEIRINGREVMDRVKRERDRFVGFVLEGVDEIPAEDKIQGYAKFIDDHTLVVDDHTEIKADRIVIATGSRPAYPAVWNELGDRLIINDDVFEWDDLPDSVAVFGPGVIGLELGQALHRLGVQVKVFGHGGKVGPLTDPEVMRYATKAFQQEFYLDPNVRIESMKRPDGQDKVEIQFINHDDELETFNASYVLAATGRRPNVDKIGLENTSAELDERGVPTADHYTLQTSASHIFIAGDASNQIPLLHEAADQARIAGDNAGRFPDIRAGLRRSSISAVFSDPQIAMVGETYNQLTKRLGQCGCFATGEVSFENQGRSRVMLRNKGVLHVYAEQGTGRFLGAEMMGPNAEHLAHLLAWAHQSQMTISEMLDMPFYHPVIEEGVRTALRDVNARLHLGPEMIKHCLDCGPGC</sequence>
<dbReference type="InterPro" id="IPR036324">
    <property type="entry name" value="Mn/Fe_SOD_N_sf"/>
</dbReference>
<dbReference type="SUPFAM" id="SSF51905">
    <property type="entry name" value="FAD/NAD(P)-binding domain"/>
    <property type="match status" value="1"/>
</dbReference>
<keyword evidence="5" id="KW-0520">NAD</keyword>
<evidence type="ECO:0000256" key="3">
    <source>
        <dbReference type="ARBA" id="ARBA00022827"/>
    </source>
</evidence>
<dbReference type="GO" id="GO:0004148">
    <property type="term" value="F:dihydrolipoyl dehydrogenase (NADH) activity"/>
    <property type="evidence" value="ECO:0007669"/>
    <property type="project" value="UniProtKB-EC"/>
</dbReference>
<feature type="domain" description="FAD/NAD(P)-binding" evidence="8">
    <location>
        <begin position="7"/>
        <end position="328"/>
    </location>
</feature>
<dbReference type="Gene3D" id="1.10.287.990">
    <property type="entry name" value="Fe,Mn superoxide dismutase (SOD) domain"/>
    <property type="match status" value="1"/>
</dbReference>
<accession>A0A1M7YQG3</accession>
<comment type="similarity">
    <text evidence="1">Belongs to the class-I pyridine nucleotide-disulfide oxidoreductase family.</text>
</comment>
<evidence type="ECO:0000256" key="1">
    <source>
        <dbReference type="ARBA" id="ARBA00007532"/>
    </source>
</evidence>
<evidence type="ECO:0000256" key="6">
    <source>
        <dbReference type="PIRSR" id="PIRSR000350-4"/>
    </source>
</evidence>
<dbReference type="SUPFAM" id="SSF55424">
    <property type="entry name" value="FAD/NAD-linked reductases, dimerisation (C-terminal) domain"/>
    <property type="match status" value="1"/>
</dbReference>
<name>A0A1M7YQG3_9VIBR</name>
<keyword evidence="10" id="KW-1185">Reference proteome</keyword>
<dbReference type="PRINTS" id="PR00411">
    <property type="entry name" value="PNDRDTASEI"/>
</dbReference>
<evidence type="ECO:0000256" key="2">
    <source>
        <dbReference type="ARBA" id="ARBA00022630"/>
    </source>
</evidence>
<feature type="binding site" evidence="5">
    <location>
        <position position="52"/>
    </location>
    <ligand>
        <name>FAD</name>
        <dbReference type="ChEBI" id="CHEBI:57692"/>
    </ligand>
</feature>
<dbReference type="Gene3D" id="3.50.50.60">
    <property type="entry name" value="FAD/NAD(P)-binding domain"/>
    <property type="match status" value="3"/>
</dbReference>
<gene>
    <name evidence="9" type="primary">lpd</name>
    <name evidence="9" type="ORF">VQ7734_00484</name>
</gene>
<dbReference type="STRING" id="1117707.VQ7734_00484"/>
<feature type="domain" description="Pyridine nucleotide-disulphide oxidoreductase dimerisation" evidence="7">
    <location>
        <begin position="351"/>
        <end position="460"/>
    </location>
</feature>
<dbReference type="FunFam" id="3.30.390.30:FF:000012">
    <property type="entry name" value="Putative dihydrolipoamide dehydrogenase"/>
    <property type="match status" value="1"/>
</dbReference>
<feature type="binding site" evidence="5">
    <location>
        <begin position="142"/>
        <end position="144"/>
    </location>
    <ligand>
        <name>FAD</name>
        <dbReference type="ChEBI" id="CHEBI:57692"/>
    </ligand>
</feature>
<dbReference type="AlphaFoldDB" id="A0A1M7YQG3"/>